<keyword evidence="3" id="KW-0325">Glycoprotein</keyword>
<gene>
    <name evidence="4" type="ORF">FSP39_022263</name>
</gene>
<keyword evidence="3" id="KW-0735">Signal-anchor</keyword>
<comment type="pathway">
    <text evidence="3">Protein modification; protein glycosylation.</text>
</comment>
<name>A0AA89BP57_PINIB</name>
<evidence type="ECO:0000256" key="1">
    <source>
        <dbReference type="ARBA" id="ARBA00022676"/>
    </source>
</evidence>
<keyword evidence="1 3" id="KW-0328">Glycosyltransferase</keyword>
<dbReference type="Proteomes" id="UP001186944">
    <property type="component" value="Unassembled WGS sequence"/>
</dbReference>
<dbReference type="InterPro" id="IPR002516">
    <property type="entry name" value="Glyco_trans_11"/>
</dbReference>
<evidence type="ECO:0000313" key="4">
    <source>
        <dbReference type="EMBL" id="KAK3088678.1"/>
    </source>
</evidence>
<dbReference type="PANTHER" id="PTHR11927:SF9">
    <property type="entry name" value="L-FUCOSYLTRANSFERASE"/>
    <property type="match status" value="1"/>
</dbReference>
<dbReference type="GO" id="GO:0032580">
    <property type="term" value="C:Golgi cisterna membrane"/>
    <property type="evidence" value="ECO:0007669"/>
    <property type="project" value="UniProtKB-SubCell"/>
</dbReference>
<keyword evidence="5" id="KW-1185">Reference proteome</keyword>
<dbReference type="EMBL" id="VSWD01000011">
    <property type="protein sequence ID" value="KAK3088678.1"/>
    <property type="molecule type" value="Genomic_DNA"/>
</dbReference>
<dbReference type="EC" id="2.4.1.-" evidence="3"/>
<proteinExistence type="inferred from homology"/>
<comment type="caution">
    <text evidence="4">The sequence shown here is derived from an EMBL/GenBank/DDBJ whole genome shotgun (WGS) entry which is preliminary data.</text>
</comment>
<accession>A0AA89BP57</accession>
<organism evidence="4 5">
    <name type="scientific">Pinctada imbricata</name>
    <name type="common">Atlantic pearl-oyster</name>
    <name type="synonym">Pinctada martensii</name>
    <dbReference type="NCBI Taxonomy" id="66713"/>
    <lineage>
        <taxon>Eukaryota</taxon>
        <taxon>Metazoa</taxon>
        <taxon>Spiralia</taxon>
        <taxon>Lophotrochozoa</taxon>
        <taxon>Mollusca</taxon>
        <taxon>Bivalvia</taxon>
        <taxon>Autobranchia</taxon>
        <taxon>Pteriomorphia</taxon>
        <taxon>Pterioida</taxon>
        <taxon>Pterioidea</taxon>
        <taxon>Pteriidae</taxon>
        <taxon>Pinctada</taxon>
    </lineage>
</organism>
<keyword evidence="3" id="KW-0333">Golgi apparatus</keyword>
<evidence type="ECO:0000256" key="3">
    <source>
        <dbReference type="RuleBase" id="RU363129"/>
    </source>
</evidence>
<comment type="subcellular location">
    <subcellularLocation>
        <location evidence="3">Golgi apparatus</location>
        <location evidence="3">Golgi stack membrane</location>
        <topology evidence="3">Single-pass type II membrane protein</topology>
    </subcellularLocation>
</comment>
<dbReference type="AlphaFoldDB" id="A0AA89BP57"/>
<dbReference type="GO" id="GO:0008107">
    <property type="term" value="F:galactoside 2-alpha-L-fucosyltransferase activity"/>
    <property type="evidence" value="ECO:0007669"/>
    <property type="project" value="InterPro"/>
</dbReference>
<dbReference type="Pfam" id="PF01531">
    <property type="entry name" value="Glyco_transf_11"/>
    <property type="match status" value="1"/>
</dbReference>
<keyword evidence="2 3" id="KW-0808">Transferase</keyword>
<sequence>MQKLTEGIRAITTRRDYYLCPLFRGGLGNLMFEYASVYGMAKTTNLKTAIASSSDVFKTFHLSVEPISNLTICVRARTVVEKHPCAFDIENVKFRNDKRKDYIHKSYLQSWKYFSHIEQDIRKQFTFQNHIVQKAITAIRLAVHSKRTPFSKNITVVGIHVRRGDYLKPHNVNYGYQLANKDYIDKAMKYFRERHKNVKFLAFTNPNKDDMKWCKDNIKDPDVSFVEGNPREVDLCALSMCNHTIMTVGSFGWWGSYLANGTTIYFKNVAREGSKLRNDFSKDMSDYFYPGWIGM</sequence>
<reference evidence="4" key="1">
    <citation type="submission" date="2019-08" db="EMBL/GenBank/DDBJ databases">
        <title>The improved chromosome-level genome for the pearl oyster Pinctada fucata martensii using PacBio sequencing and Hi-C.</title>
        <authorList>
            <person name="Zheng Z."/>
        </authorList>
    </citation>
    <scope>NUCLEOTIDE SEQUENCE</scope>
    <source>
        <strain evidence="4">ZZ-2019</strain>
        <tissue evidence="4">Adductor muscle</tissue>
    </source>
</reference>
<evidence type="ECO:0000313" key="5">
    <source>
        <dbReference type="Proteomes" id="UP001186944"/>
    </source>
</evidence>
<dbReference type="PANTHER" id="PTHR11927">
    <property type="entry name" value="GALACTOSIDE 2-L-FUCOSYLTRANSFERASE"/>
    <property type="match status" value="1"/>
</dbReference>
<keyword evidence="3" id="KW-0812">Transmembrane</keyword>
<dbReference type="GO" id="GO:0005975">
    <property type="term" value="P:carbohydrate metabolic process"/>
    <property type="evidence" value="ECO:0007669"/>
    <property type="project" value="InterPro"/>
</dbReference>
<dbReference type="CDD" id="cd11301">
    <property type="entry name" value="Fut1_Fut2_like"/>
    <property type="match status" value="1"/>
</dbReference>
<evidence type="ECO:0000256" key="2">
    <source>
        <dbReference type="ARBA" id="ARBA00022679"/>
    </source>
</evidence>
<comment type="similarity">
    <text evidence="3">Belongs to the glycosyltransferase 11 family.</text>
</comment>
<protein>
    <recommendedName>
        <fullName evidence="3">L-Fucosyltransferase</fullName>
        <ecNumber evidence="3">2.4.1.-</ecNumber>
    </recommendedName>
</protein>